<dbReference type="EMBL" id="NBSK02000005">
    <property type="protein sequence ID" value="KAJ0207714.1"/>
    <property type="molecule type" value="Genomic_DNA"/>
</dbReference>
<dbReference type="Proteomes" id="UP000235145">
    <property type="component" value="Unassembled WGS sequence"/>
</dbReference>
<proteinExistence type="predicted"/>
<gene>
    <name evidence="1" type="ORF">LSAT_V11C500286300</name>
</gene>
<name>A0A9R1XCU6_LACSA</name>
<organism evidence="1 2">
    <name type="scientific">Lactuca sativa</name>
    <name type="common">Garden lettuce</name>
    <dbReference type="NCBI Taxonomy" id="4236"/>
    <lineage>
        <taxon>Eukaryota</taxon>
        <taxon>Viridiplantae</taxon>
        <taxon>Streptophyta</taxon>
        <taxon>Embryophyta</taxon>
        <taxon>Tracheophyta</taxon>
        <taxon>Spermatophyta</taxon>
        <taxon>Magnoliopsida</taxon>
        <taxon>eudicotyledons</taxon>
        <taxon>Gunneridae</taxon>
        <taxon>Pentapetalae</taxon>
        <taxon>asterids</taxon>
        <taxon>campanulids</taxon>
        <taxon>Asterales</taxon>
        <taxon>Asteraceae</taxon>
        <taxon>Cichorioideae</taxon>
        <taxon>Cichorieae</taxon>
        <taxon>Lactucinae</taxon>
        <taxon>Lactuca</taxon>
    </lineage>
</organism>
<sequence>MCSDHLFHIRDHDTCIRCGMMGTHLDLKRSTIISLGSCTIAATSLNFMEFPYNRWSKTRSQISRIGEHNQCNFEDEHVVTGFGNHLPYPILPEEWRGDLTFEEGVKTCFRKNEYINVELDTAFTTNIVVQGKPIF</sequence>
<keyword evidence="2" id="KW-1185">Reference proteome</keyword>
<protein>
    <submittedName>
        <fullName evidence="1">Uncharacterized protein</fullName>
    </submittedName>
</protein>
<evidence type="ECO:0000313" key="2">
    <source>
        <dbReference type="Proteomes" id="UP000235145"/>
    </source>
</evidence>
<reference evidence="1 2" key="1">
    <citation type="journal article" date="2017" name="Nat. Commun.">
        <title>Genome assembly with in vitro proximity ligation data and whole-genome triplication in lettuce.</title>
        <authorList>
            <person name="Reyes-Chin-Wo S."/>
            <person name="Wang Z."/>
            <person name="Yang X."/>
            <person name="Kozik A."/>
            <person name="Arikit S."/>
            <person name="Song C."/>
            <person name="Xia L."/>
            <person name="Froenicke L."/>
            <person name="Lavelle D.O."/>
            <person name="Truco M.J."/>
            <person name="Xia R."/>
            <person name="Zhu S."/>
            <person name="Xu C."/>
            <person name="Xu H."/>
            <person name="Xu X."/>
            <person name="Cox K."/>
            <person name="Korf I."/>
            <person name="Meyers B.C."/>
            <person name="Michelmore R.W."/>
        </authorList>
    </citation>
    <scope>NUCLEOTIDE SEQUENCE [LARGE SCALE GENOMIC DNA]</scope>
    <source>
        <strain evidence="2">cv. Salinas</strain>
        <tissue evidence="1">Seedlings</tissue>
    </source>
</reference>
<accession>A0A9R1XCU6</accession>
<comment type="caution">
    <text evidence="1">The sequence shown here is derived from an EMBL/GenBank/DDBJ whole genome shotgun (WGS) entry which is preliminary data.</text>
</comment>
<dbReference type="AlphaFoldDB" id="A0A9R1XCU6"/>
<evidence type="ECO:0000313" key="1">
    <source>
        <dbReference type="EMBL" id="KAJ0207714.1"/>
    </source>
</evidence>